<dbReference type="GO" id="GO:0005765">
    <property type="term" value="C:lysosomal membrane"/>
    <property type="evidence" value="ECO:0007669"/>
    <property type="project" value="TreeGrafter"/>
</dbReference>
<dbReference type="PROSITE" id="PS51042">
    <property type="entry name" value="CUT"/>
    <property type="match status" value="3"/>
</dbReference>
<dbReference type="SMART" id="SM01109">
    <property type="entry name" value="CUT"/>
    <property type="match status" value="2"/>
</dbReference>
<feature type="transmembrane region" description="Helical" evidence="12">
    <location>
        <begin position="1259"/>
        <end position="1281"/>
    </location>
</feature>
<keyword evidence="6" id="KW-0805">Transcription regulation</keyword>
<dbReference type="InterPro" id="IPR010982">
    <property type="entry name" value="Lambda_DNA-bd_dom_sf"/>
</dbReference>
<evidence type="ECO:0000313" key="16">
    <source>
        <dbReference type="WBParaSite" id="PTRK_0000733600.1"/>
    </source>
</evidence>
<evidence type="ECO:0000256" key="2">
    <source>
        <dbReference type="ARBA" id="ARBA00004127"/>
    </source>
</evidence>
<evidence type="ECO:0000256" key="11">
    <source>
        <dbReference type="ARBA" id="ARBA00023242"/>
    </source>
</evidence>
<keyword evidence="15" id="KW-1185">Reference proteome</keyword>
<organism evidence="15 16">
    <name type="scientific">Parastrongyloides trichosuri</name>
    <name type="common">Possum-specific nematode worm</name>
    <dbReference type="NCBI Taxonomy" id="131310"/>
    <lineage>
        <taxon>Eukaryota</taxon>
        <taxon>Metazoa</taxon>
        <taxon>Ecdysozoa</taxon>
        <taxon>Nematoda</taxon>
        <taxon>Chromadorea</taxon>
        <taxon>Rhabditida</taxon>
        <taxon>Tylenchina</taxon>
        <taxon>Panagrolaimomorpha</taxon>
        <taxon>Strongyloidoidea</taxon>
        <taxon>Strongyloididae</taxon>
        <taxon>Parastrongyloides</taxon>
    </lineage>
</organism>
<dbReference type="GO" id="GO:0005634">
    <property type="term" value="C:nucleus"/>
    <property type="evidence" value="ECO:0007669"/>
    <property type="project" value="UniProtKB-SubCell"/>
</dbReference>
<keyword evidence="4 12" id="KW-0812">Transmembrane</keyword>
<feature type="transmembrane region" description="Helical" evidence="12">
    <location>
        <begin position="1193"/>
        <end position="1212"/>
    </location>
</feature>
<evidence type="ECO:0000313" key="15">
    <source>
        <dbReference type="Proteomes" id="UP000038045"/>
    </source>
</evidence>
<keyword evidence="9" id="KW-0371">Homeobox</keyword>
<dbReference type="Pfam" id="PF02376">
    <property type="entry name" value="CUT"/>
    <property type="match status" value="3"/>
</dbReference>
<keyword evidence="7" id="KW-0238">DNA-binding</keyword>
<sequence>MSSESTNMEFIETIQKLEKYCNEMSKVYNNVCDSGKKSYDAGLTMFRTFNNHYNSSFARIIKIQKLCQLFDDYDNLFNDEDTDNIMEELCSNLYDLNDLKIKEKVSYYIKSIDNDMSMDSSSDDQDSCIMSKDNLESNEKKKSFSSGKNSPSSVLPSTSAKMLAEEDISIQNVMANPSFQEKLDNLIAPEMECIRPIALDTSKIVEKVKEISNSIGVSLRIIGPVVGKLSIGAFNDLLNRVRPWECLKFRTQEVFQRLYCWVINKKAILFTLSISPKKVDYFINEKILLPKPSYFWLHAIGTLSDEVDEYIELPIDNEPTENTVLDSNDEFRPSVRVNKYIRSYDISTINNDIYERTGKTYEFKNKYIQLDNIKSMTNKELKFLGNLNTVEICKEIRKHLAETNLSQKYFAEHILGMSQGSVSDLLSKPKEWHGLTKRGRDPYIKMRAYLDIYESVKDELKVINEKEEQEQLAKLRMIHKKNNKTNDEELLQKELQKSKSCSNLNERESLNDISVRSTPNNFSINNEVDFHIEADKPQIIPTNTFSIGFRMRSLLKECKMSAAIFAKNFMKTNCQDFYRIIFYPKSWNLCSDTDKMIYQKIIAFLEDTKAVDNFKAHGIESLQSYFDSNSPKQEVIANYTNTNISLMSNEITNNSTYNATTVSKNKRLLSTSQDEVSQKRIKLNEIDSTNKNVAKNGFTIANILSQNDETTSKCTKEIKREVVNDEQPTNIVSCSNDINLNKLSIINKDQRSILYNLNFINTRSKISNMPSNNHIKLHKNNFRKSFSHVHDDKIIDNNDEINKNDGKKVTINIFKLEILHLAWTYNANPNPVFINYLSQMTILTVETIEAWYLEFNKINIKKNIVFSQKATNWHSVGMSCYLNFIGSLQANLFFSSLAPYIFEIDKNVDHKFFGYIISTYSIGSLIGNIFFGIFSQKYNNTKLSLFLCYLLKAIGNVIYVGLEVFDQNRRYIMILSRFSIGLGNANSFLLNSYVAAISSDEDRSCAFSYNSLIVSLGMAMGPFFQTIFSYFSYPGYSFIGLFNINLYTIPAYIAIFFDILTLIIISIFFNNPSKNNNLEQLLKIEKHRMIVTNDRKLLMPNIIDKMKTILTPNLNNKTTILILILTKCSQFLVQARNLQTNLFFSSLAPYLFEIDGNADHEFLGYVVSVYSIGSLIANLFFGVFSQKCNSIKIPLFMCYLLTTIGNVIYISLEIVNQNRRYIMILSRFLIGLGNANSFLLNSYVAAISSNEDRSRAFSFNSLIVSLGMAMGPFFQTIFSYFSYPGYSFIGLFNINLYTIPAYIAIILDIVTLMIIIFFFNDPAKIEKDEISVDNSQKSLTSNILHKIIYTLKPTIYNKMSIFLLILTKCSQLLVQTSMDV</sequence>
<dbReference type="Gene3D" id="1.20.1250.20">
    <property type="entry name" value="MFS general substrate transporter like domains"/>
    <property type="match status" value="2"/>
</dbReference>
<feature type="domain" description="CUT" evidence="14">
    <location>
        <begin position="190"/>
        <end position="277"/>
    </location>
</feature>
<evidence type="ECO:0000256" key="6">
    <source>
        <dbReference type="ARBA" id="ARBA00023015"/>
    </source>
</evidence>
<dbReference type="PANTHER" id="PTHR23510:SF3">
    <property type="entry name" value="MAJOR FACILITATOR SUPERFAMILY DOMAIN-CONTAINING PROTEIN 8"/>
    <property type="match status" value="1"/>
</dbReference>
<dbReference type="SUPFAM" id="SSF47413">
    <property type="entry name" value="lambda repressor-like DNA-binding domains"/>
    <property type="match status" value="3"/>
</dbReference>
<feature type="domain" description="Major facilitator superfamily (MFS) profile" evidence="13">
    <location>
        <begin position="875"/>
        <end position="1323"/>
    </location>
</feature>
<dbReference type="GO" id="GO:0003677">
    <property type="term" value="F:DNA binding"/>
    <property type="evidence" value="ECO:0007669"/>
    <property type="project" value="UniProtKB-KW"/>
</dbReference>
<evidence type="ECO:0000256" key="5">
    <source>
        <dbReference type="ARBA" id="ARBA00022989"/>
    </source>
</evidence>
<evidence type="ECO:0000256" key="7">
    <source>
        <dbReference type="ARBA" id="ARBA00023125"/>
    </source>
</evidence>
<feature type="transmembrane region" description="Helical" evidence="12">
    <location>
        <begin position="1044"/>
        <end position="1069"/>
    </location>
</feature>
<evidence type="ECO:0000256" key="10">
    <source>
        <dbReference type="ARBA" id="ARBA00023163"/>
    </source>
</evidence>
<dbReference type="Proteomes" id="UP000038045">
    <property type="component" value="Unplaced"/>
</dbReference>
<evidence type="ECO:0000256" key="3">
    <source>
        <dbReference type="ARBA" id="ARBA00022448"/>
    </source>
</evidence>
<accession>A0A0N4ZHD8</accession>
<feature type="transmembrane region" description="Helical" evidence="12">
    <location>
        <begin position="1162"/>
        <end position="1181"/>
    </location>
</feature>
<evidence type="ECO:0000256" key="12">
    <source>
        <dbReference type="SAM" id="Phobius"/>
    </source>
</evidence>
<evidence type="ECO:0000259" key="14">
    <source>
        <dbReference type="PROSITE" id="PS51042"/>
    </source>
</evidence>
<dbReference type="PROSITE" id="PS50850">
    <property type="entry name" value="MFS"/>
    <property type="match status" value="1"/>
</dbReference>
<comment type="subcellular location">
    <subcellularLocation>
        <location evidence="2">Endomembrane system</location>
        <topology evidence="2">Multi-pass membrane protein</topology>
    </subcellularLocation>
    <subcellularLocation>
        <location evidence="1">Nucleus</location>
    </subcellularLocation>
</comment>
<dbReference type="InterPro" id="IPR020846">
    <property type="entry name" value="MFS_dom"/>
</dbReference>
<evidence type="ECO:0000256" key="9">
    <source>
        <dbReference type="ARBA" id="ARBA00023155"/>
    </source>
</evidence>
<feature type="domain" description="CUT" evidence="14">
    <location>
        <begin position="533"/>
        <end position="620"/>
    </location>
</feature>
<evidence type="ECO:0000256" key="8">
    <source>
        <dbReference type="ARBA" id="ARBA00023136"/>
    </source>
</evidence>
<dbReference type="SUPFAM" id="SSF103473">
    <property type="entry name" value="MFS general substrate transporter"/>
    <property type="match status" value="1"/>
</dbReference>
<feature type="transmembrane region" description="Helical" evidence="12">
    <location>
        <begin position="1301"/>
        <end position="1319"/>
    </location>
</feature>
<dbReference type="GO" id="GO:0012505">
    <property type="term" value="C:endomembrane system"/>
    <property type="evidence" value="ECO:0007669"/>
    <property type="project" value="UniProtKB-SubCell"/>
</dbReference>
<feature type="transmembrane region" description="Helical" evidence="12">
    <location>
        <begin position="1009"/>
        <end position="1032"/>
    </location>
</feature>
<feature type="transmembrane region" description="Helical" evidence="12">
    <location>
        <begin position="974"/>
        <end position="997"/>
    </location>
</feature>
<evidence type="ECO:0000256" key="1">
    <source>
        <dbReference type="ARBA" id="ARBA00004123"/>
    </source>
</evidence>
<feature type="domain" description="CUT" evidence="14">
    <location>
        <begin position="378"/>
        <end position="465"/>
    </location>
</feature>
<dbReference type="InterPro" id="IPR036259">
    <property type="entry name" value="MFS_trans_sf"/>
</dbReference>
<evidence type="ECO:0000259" key="13">
    <source>
        <dbReference type="PROSITE" id="PS50850"/>
    </source>
</evidence>
<reference evidence="16" key="1">
    <citation type="submission" date="2017-02" db="UniProtKB">
        <authorList>
            <consortium name="WormBaseParasite"/>
        </authorList>
    </citation>
    <scope>IDENTIFICATION</scope>
</reference>
<dbReference type="WBParaSite" id="PTRK_0000733600.1">
    <property type="protein sequence ID" value="PTRK_0000733600.1"/>
    <property type="gene ID" value="PTRK_0000733600"/>
</dbReference>
<keyword evidence="10" id="KW-0804">Transcription</keyword>
<feature type="transmembrane region" description="Helical" evidence="12">
    <location>
        <begin position="943"/>
        <end position="962"/>
    </location>
</feature>
<protein>
    <submittedName>
        <fullName evidence="16">CUT domain-containing protein</fullName>
    </submittedName>
</protein>
<feature type="transmembrane region" description="Helical" evidence="12">
    <location>
        <begin position="912"/>
        <end position="931"/>
    </location>
</feature>
<dbReference type="Pfam" id="PF07690">
    <property type="entry name" value="MFS_1"/>
    <property type="match status" value="2"/>
</dbReference>
<keyword evidence="3" id="KW-0813">Transport</keyword>
<name>A0A0N4ZHD8_PARTI</name>
<proteinExistence type="predicted"/>
<keyword evidence="8 12" id="KW-0472">Membrane</keyword>
<dbReference type="PANTHER" id="PTHR23510">
    <property type="entry name" value="INNER MEMBRANE TRANSPORT PROTEIN YAJR"/>
    <property type="match status" value="1"/>
</dbReference>
<evidence type="ECO:0000256" key="4">
    <source>
        <dbReference type="ARBA" id="ARBA00022692"/>
    </source>
</evidence>
<dbReference type="GO" id="GO:0022857">
    <property type="term" value="F:transmembrane transporter activity"/>
    <property type="evidence" value="ECO:0007669"/>
    <property type="project" value="InterPro"/>
</dbReference>
<keyword evidence="5 12" id="KW-1133">Transmembrane helix</keyword>
<dbReference type="InterPro" id="IPR011701">
    <property type="entry name" value="MFS"/>
</dbReference>
<dbReference type="InterPro" id="IPR003350">
    <property type="entry name" value="CUT_dom"/>
</dbReference>
<dbReference type="InterPro" id="IPR051068">
    <property type="entry name" value="MFS_Domain-Containing_Protein"/>
</dbReference>
<dbReference type="Gene3D" id="1.10.260.40">
    <property type="entry name" value="lambda repressor-like DNA-binding domains"/>
    <property type="match status" value="3"/>
</dbReference>
<keyword evidence="11" id="KW-0539">Nucleus</keyword>